<evidence type="ECO:0000259" key="1">
    <source>
        <dbReference type="SMART" id="SM00065"/>
    </source>
</evidence>
<dbReference type="Proteomes" id="UP000524246">
    <property type="component" value="Unassembled WGS sequence"/>
</dbReference>
<name>A0A7X9FT61_9DELT</name>
<sequence length="373" mass="42031">METSSWEKSHMLELFSQNTLYALALLDQDFNFVCVNEVYARACQQDPSEFPGFNFFDAYPHISRVVFEEVLSTKKPFQANASHFVFPGHSEWEVTYWDWTLIPVLDAAGRVELFLLMLDDVSERVKLEETLLDNQRFFFLFNDVALAVLQSTELEPMLQTLVDQLGKLFGADGCYAALWDEDQKCPIPAAAYGAMKETFLTTKSKPGEATLTREVLSVGHVISTEDSFNTPYLNPRLKAQLSFCSILSLPLIMDGQKLAAIHLVFKQPHHFSVDEITRGEQVTNYVALAVSKALLYKKESNEHILAKTLCDTVALLVETLDSNKVIERILANVGRVIAHDAANIMLIENDVISVTHSRGYPDAIRHSIETFQA</sequence>
<reference evidence="2 3" key="1">
    <citation type="journal article" date="2020" name="Biotechnol. Biofuels">
        <title>New insights from the biogas microbiome by comprehensive genome-resolved metagenomics of nearly 1600 species originating from multiple anaerobic digesters.</title>
        <authorList>
            <person name="Campanaro S."/>
            <person name="Treu L."/>
            <person name="Rodriguez-R L.M."/>
            <person name="Kovalovszki A."/>
            <person name="Ziels R.M."/>
            <person name="Maus I."/>
            <person name="Zhu X."/>
            <person name="Kougias P.G."/>
            <person name="Basile A."/>
            <person name="Luo G."/>
            <person name="Schluter A."/>
            <person name="Konstantinidis K.T."/>
            <person name="Angelidaki I."/>
        </authorList>
    </citation>
    <scope>NUCLEOTIDE SEQUENCE [LARGE SCALE GENOMIC DNA]</scope>
    <source>
        <strain evidence="2">AS27yjCOA_65</strain>
    </source>
</reference>
<dbReference type="Gene3D" id="3.30.450.40">
    <property type="match status" value="1"/>
</dbReference>
<evidence type="ECO:0000313" key="2">
    <source>
        <dbReference type="EMBL" id="NMC63339.1"/>
    </source>
</evidence>
<feature type="non-terminal residue" evidence="2">
    <location>
        <position position="373"/>
    </location>
</feature>
<comment type="caution">
    <text evidence="2">The sequence shown here is derived from an EMBL/GenBank/DDBJ whole genome shotgun (WGS) entry which is preliminary data.</text>
</comment>
<organism evidence="2 3">
    <name type="scientific">SAR324 cluster bacterium</name>
    <dbReference type="NCBI Taxonomy" id="2024889"/>
    <lineage>
        <taxon>Bacteria</taxon>
        <taxon>Deltaproteobacteria</taxon>
        <taxon>SAR324 cluster</taxon>
    </lineage>
</organism>
<dbReference type="InterPro" id="IPR029016">
    <property type="entry name" value="GAF-like_dom_sf"/>
</dbReference>
<dbReference type="Gene3D" id="3.30.450.20">
    <property type="entry name" value="PAS domain"/>
    <property type="match status" value="1"/>
</dbReference>
<accession>A0A7X9FT61</accession>
<proteinExistence type="predicted"/>
<dbReference type="AlphaFoldDB" id="A0A7X9FT61"/>
<dbReference type="EMBL" id="JAAZON010000415">
    <property type="protein sequence ID" value="NMC63339.1"/>
    <property type="molecule type" value="Genomic_DNA"/>
</dbReference>
<dbReference type="InterPro" id="IPR035965">
    <property type="entry name" value="PAS-like_dom_sf"/>
</dbReference>
<dbReference type="Pfam" id="PF08448">
    <property type="entry name" value="PAS_4"/>
    <property type="match status" value="1"/>
</dbReference>
<dbReference type="SUPFAM" id="SSF55781">
    <property type="entry name" value="GAF domain-like"/>
    <property type="match status" value="2"/>
</dbReference>
<dbReference type="InterPro" id="IPR013656">
    <property type="entry name" value="PAS_4"/>
</dbReference>
<evidence type="ECO:0000313" key="3">
    <source>
        <dbReference type="Proteomes" id="UP000524246"/>
    </source>
</evidence>
<dbReference type="SUPFAM" id="SSF55785">
    <property type="entry name" value="PYP-like sensor domain (PAS domain)"/>
    <property type="match status" value="1"/>
</dbReference>
<feature type="domain" description="GAF" evidence="1">
    <location>
        <begin position="153"/>
        <end position="300"/>
    </location>
</feature>
<dbReference type="SMART" id="SM00065">
    <property type="entry name" value="GAF"/>
    <property type="match status" value="1"/>
</dbReference>
<gene>
    <name evidence="2" type="ORF">GYA55_09250</name>
</gene>
<dbReference type="Pfam" id="PF13185">
    <property type="entry name" value="GAF_2"/>
    <property type="match status" value="1"/>
</dbReference>
<dbReference type="InterPro" id="IPR003018">
    <property type="entry name" value="GAF"/>
</dbReference>
<protein>
    <submittedName>
        <fullName evidence="2">GAF domain-containing protein</fullName>
    </submittedName>
</protein>